<reference evidence="9" key="1">
    <citation type="submission" date="2022-11" db="UniProtKB">
        <authorList>
            <consortium name="WormBaseParasite"/>
        </authorList>
    </citation>
    <scope>IDENTIFICATION</scope>
</reference>
<dbReference type="GO" id="GO:0008270">
    <property type="term" value="F:zinc ion binding"/>
    <property type="evidence" value="ECO:0007669"/>
    <property type="project" value="UniProtKB-KW"/>
</dbReference>
<dbReference type="GO" id="GO:0000978">
    <property type="term" value="F:RNA polymerase II cis-regulatory region sequence-specific DNA binding"/>
    <property type="evidence" value="ECO:0007669"/>
    <property type="project" value="TreeGrafter"/>
</dbReference>
<evidence type="ECO:0000256" key="2">
    <source>
        <dbReference type="ARBA" id="ARBA00022737"/>
    </source>
</evidence>
<keyword evidence="1" id="KW-0479">Metal-binding</keyword>
<sequence>MEILPYKHGRLVINSLLCYVENKRKSLDRDHLSRLIRDHFNDDEIRDALRLLIDLRSAGNNNDVVARHMCEIDGPRCVNVDDSPPCIGGSDHGQRVGTDADVRRIDNDVETRCISSSVDGRSCRGPLINSVQCISGTYDGQRVDSDVDVRRISDDVEARCVSSGMDGQRMGSSCRGPLIDSVQCISGTYDGQCVGNDINSPGGGNSVDGRLVDTCDSGQCIGHSHNGQCVGSGIDGQHVGRNIDGQCIGSSVDGRLIDSCDSRPCIGGSYDGQCVSSSDSEQHMANIDSQQCINSNFDDALDAIFDILDSDKHSRVWFAALDIARFPETNTELLLRILDQLTWIKSAVEQCSPSTPLLENAAAAAAASEASLSPPSVTTHGSGKNKRSLETAVAKLKEMRSTTSKNVSPSHAAPTDRDFASMTVDCPAAKADDQMSVVDDQSPLSNDHRTFDNRNCIRSQTPMVLALRPELPLSNGQAIYRPLFSTTNFMNSLLFNSQATTLRNDEKLEEDNDQTAENAFKPYVCQHRNCNKRFTNKFLLKKHEFIHTGLRPHQCNICFKK</sequence>
<protein>
    <submittedName>
        <fullName evidence="9">C2H2-type domain-containing protein</fullName>
    </submittedName>
</protein>
<evidence type="ECO:0000259" key="7">
    <source>
        <dbReference type="PROSITE" id="PS50157"/>
    </source>
</evidence>
<keyword evidence="8" id="KW-1185">Reference proteome</keyword>
<name>A0A915JEK8_ROMCU</name>
<evidence type="ECO:0000256" key="1">
    <source>
        <dbReference type="ARBA" id="ARBA00022723"/>
    </source>
</evidence>
<dbReference type="WBParaSite" id="nRc.2.0.1.t24955-RA">
    <property type="protein sequence ID" value="nRc.2.0.1.t24955-RA"/>
    <property type="gene ID" value="nRc.2.0.1.g24955"/>
</dbReference>
<evidence type="ECO:0000256" key="6">
    <source>
        <dbReference type="SAM" id="MobiDB-lite"/>
    </source>
</evidence>
<dbReference type="InterPro" id="IPR013087">
    <property type="entry name" value="Znf_C2H2_type"/>
</dbReference>
<dbReference type="FunFam" id="3.30.160.60:FF:000072">
    <property type="entry name" value="zinc finger protein 143 isoform X1"/>
    <property type="match status" value="1"/>
</dbReference>
<keyword evidence="3 5" id="KW-0863">Zinc-finger</keyword>
<proteinExistence type="predicted"/>
<dbReference type="SUPFAM" id="SSF57667">
    <property type="entry name" value="beta-beta-alpha zinc fingers"/>
    <property type="match status" value="1"/>
</dbReference>
<keyword evidence="4" id="KW-0862">Zinc</keyword>
<accession>A0A915JEK8</accession>
<dbReference type="PANTHER" id="PTHR23235:SF120">
    <property type="entry name" value="KRUPPEL-LIKE FACTOR 15"/>
    <property type="match status" value="1"/>
</dbReference>
<dbReference type="GO" id="GO:0000981">
    <property type="term" value="F:DNA-binding transcription factor activity, RNA polymerase II-specific"/>
    <property type="evidence" value="ECO:0007669"/>
    <property type="project" value="TreeGrafter"/>
</dbReference>
<dbReference type="InterPro" id="IPR036236">
    <property type="entry name" value="Znf_C2H2_sf"/>
</dbReference>
<feature type="region of interest" description="Disordered" evidence="6">
    <location>
        <begin position="432"/>
        <end position="453"/>
    </location>
</feature>
<feature type="region of interest" description="Disordered" evidence="6">
    <location>
        <begin position="397"/>
        <end position="418"/>
    </location>
</feature>
<evidence type="ECO:0000256" key="3">
    <source>
        <dbReference type="ARBA" id="ARBA00022771"/>
    </source>
</evidence>
<evidence type="ECO:0000313" key="8">
    <source>
        <dbReference type="Proteomes" id="UP000887565"/>
    </source>
</evidence>
<evidence type="ECO:0000313" key="9">
    <source>
        <dbReference type="WBParaSite" id="nRc.2.0.1.t24955-RA"/>
    </source>
</evidence>
<keyword evidence="2" id="KW-0677">Repeat</keyword>
<feature type="domain" description="C2H2-type" evidence="7">
    <location>
        <begin position="523"/>
        <end position="552"/>
    </location>
</feature>
<evidence type="ECO:0000256" key="4">
    <source>
        <dbReference type="ARBA" id="ARBA00022833"/>
    </source>
</evidence>
<dbReference type="Gene3D" id="3.30.160.60">
    <property type="entry name" value="Classic Zinc Finger"/>
    <property type="match status" value="1"/>
</dbReference>
<organism evidence="8 9">
    <name type="scientific">Romanomermis culicivorax</name>
    <name type="common">Nematode worm</name>
    <dbReference type="NCBI Taxonomy" id="13658"/>
    <lineage>
        <taxon>Eukaryota</taxon>
        <taxon>Metazoa</taxon>
        <taxon>Ecdysozoa</taxon>
        <taxon>Nematoda</taxon>
        <taxon>Enoplea</taxon>
        <taxon>Dorylaimia</taxon>
        <taxon>Mermithida</taxon>
        <taxon>Mermithoidea</taxon>
        <taxon>Mermithidae</taxon>
        <taxon>Romanomermis</taxon>
    </lineage>
</organism>
<feature type="region of interest" description="Disordered" evidence="6">
    <location>
        <begin position="368"/>
        <end position="387"/>
    </location>
</feature>
<evidence type="ECO:0000256" key="5">
    <source>
        <dbReference type="PROSITE-ProRule" id="PRU00042"/>
    </source>
</evidence>
<dbReference type="PROSITE" id="PS50157">
    <property type="entry name" value="ZINC_FINGER_C2H2_2"/>
    <property type="match status" value="1"/>
</dbReference>
<dbReference type="PROSITE" id="PS00028">
    <property type="entry name" value="ZINC_FINGER_C2H2_1"/>
    <property type="match status" value="1"/>
</dbReference>
<dbReference type="PANTHER" id="PTHR23235">
    <property type="entry name" value="KRUEPPEL-LIKE TRANSCRIPTION FACTOR"/>
    <property type="match status" value="1"/>
</dbReference>
<dbReference type="AlphaFoldDB" id="A0A915JEK8"/>
<dbReference type="Proteomes" id="UP000887565">
    <property type="component" value="Unplaced"/>
</dbReference>